<comment type="caution">
    <text evidence="3">The sequence shown here is derived from an EMBL/GenBank/DDBJ whole genome shotgun (WGS) entry which is preliminary data.</text>
</comment>
<feature type="compositionally biased region" description="Acidic residues" evidence="1">
    <location>
        <begin position="16"/>
        <end position="26"/>
    </location>
</feature>
<accession>A0A3A9WB69</accession>
<evidence type="ECO:0000313" key="4">
    <source>
        <dbReference type="EMBL" id="RKN13088.1"/>
    </source>
</evidence>
<dbReference type="Proteomes" id="UP000268652">
    <property type="component" value="Unassembled WGS sequence"/>
</dbReference>
<dbReference type="Pfam" id="PF18970">
    <property type="entry name" value="DUF5709"/>
    <property type="match status" value="1"/>
</dbReference>
<dbReference type="RefSeq" id="WP_120700748.1">
    <property type="nucleotide sequence ID" value="NZ_RBDX01000056.1"/>
</dbReference>
<name>A0A3A9WB69_9ACTN</name>
<evidence type="ECO:0000259" key="2">
    <source>
        <dbReference type="Pfam" id="PF18970"/>
    </source>
</evidence>
<dbReference type="InterPro" id="IPR043763">
    <property type="entry name" value="DUF5709"/>
</dbReference>
<feature type="compositionally biased region" description="Basic and acidic residues" evidence="1">
    <location>
        <begin position="61"/>
        <end position="73"/>
    </location>
</feature>
<feature type="region of interest" description="Disordered" evidence="1">
    <location>
        <begin position="1"/>
        <end position="162"/>
    </location>
</feature>
<proteinExistence type="predicted"/>
<protein>
    <recommendedName>
        <fullName evidence="2">DUF5709 domain-containing protein</fullName>
    </recommendedName>
</protein>
<reference evidence="5 6" key="1">
    <citation type="submission" date="2018-09" db="EMBL/GenBank/DDBJ databases">
        <title>Streptomyces sp. nov. DS1-2, an endophytic actinomycete isolated from roots of Dendrobium scabrilingue.</title>
        <authorList>
            <person name="Kuncharoen N."/>
            <person name="Kudo T."/>
            <person name="Ohkuma M."/>
            <person name="Yuki M."/>
            <person name="Tanasupawat S."/>
        </authorList>
    </citation>
    <scope>NUCLEOTIDE SEQUENCE [LARGE SCALE GENOMIC DNA]</scope>
    <source>
        <strain evidence="3 6">AZ1-7</strain>
        <strain evidence="4 5">DS1-2</strain>
    </source>
</reference>
<keyword evidence="5" id="KW-1185">Reference proteome</keyword>
<evidence type="ECO:0000313" key="3">
    <source>
        <dbReference type="EMBL" id="RKN03187.1"/>
    </source>
</evidence>
<gene>
    <name evidence="4" type="ORF">D7318_31955</name>
    <name evidence="3" type="ORF">D7319_32070</name>
</gene>
<feature type="compositionally biased region" description="Basic and acidic residues" evidence="1">
    <location>
        <begin position="109"/>
        <end position="126"/>
    </location>
</feature>
<dbReference type="EMBL" id="RBDX01000056">
    <property type="protein sequence ID" value="RKN03187.1"/>
    <property type="molecule type" value="Genomic_DNA"/>
</dbReference>
<feature type="domain" description="DUF5709" evidence="2">
    <location>
        <begin position="106"/>
        <end position="151"/>
    </location>
</feature>
<dbReference type="OrthoDB" id="3212066at2"/>
<organism evidence="3 6">
    <name type="scientific">Streptomyces radicis</name>
    <dbReference type="NCBI Taxonomy" id="1750517"/>
    <lineage>
        <taxon>Bacteria</taxon>
        <taxon>Bacillati</taxon>
        <taxon>Actinomycetota</taxon>
        <taxon>Actinomycetes</taxon>
        <taxon>Kitasatosporales</taxon>
        <taxon>Streptomycetaceae</taxon>
        <taxon>Streptomyces</taxon>
    </lineage>
</organism>
<evidence type="ECO:0000313" key="6">
    <source>
        <dbReference type="Proteomes" id="UP000275024"/>
    </source>
</evidence>
<evidence type="ECO:0000313" key="5">
    <source>
        <dbReference type="Proteomes" id="UP000268652"/>
    </source>
</evidence>
<dbReference type="EMBL" id="RBDY01000055">
    <property type="protein sequence ID" value="RKN13088.1"/>
    <property type="molecule type" value="Genomic_DNA"/>
</dbReference>
<dbReference type="Proteomes" id="UP000275024">
    <property type="component" value="Unassembled WGS sequence"/>
</dbReference>
<sequence>MTDEPMGDDVYQPNDPTEDVTYEADLENALGEKDLDEVLDEGYSPPERPLAVNGPGTTAAEQRERESLDDRLAVELPDVGADDDPGDGIGDSPDQAGEPLGDEISGAERAGRLVGDEGEGPPRDADVTAYDVGIDGGAAAAEEAAMHIAQDEREERAEGFEP</sequence>
<evidence type="ECO:0000256" key="1">
    <source>
        <dbReference type="SAM" id="MobiDB-lite"/>
    </source>
</evidence>
<dbReference type="AlphaFoldDB" id="A0A3A9WB69"/>
<feature type="compositionally biased region" description="Basic and acidic residues" evidence="1">
    <location>
        <begin position="149"/>
        <end position="162"/>
    </location>
</feature>